<evidence type="ECO:0000313" key="5">
    <source>
        <dbReference type="Proteomes" id="UP001612741"/>
    </source>
</evidence>
<dbReference type="CDD" id="cd10918">
    <property type="entry name" value="CE4_NodB_like_5s_6s"/>
    <property type="match status" value="1"/>
</dbReference>
<dbReference type="GO" id="GO:0016787">
    <property type="term" value="F:hydrolase activity"/>
    <property type="evidence" value="ECO:0007669"/>
    <property type="project" value="UniProtKB-KW"/>
</dbReference>
<dbReference type="SUPFAM" id="SSF88713">
    <property type="entry name" value="Glycoside hydrolase/deacetylase"/>
    <property type="match status" value="1"/>
</dbReference>
<dbReference type="PROSITE" id="PS51677">
    <property type="entry name" value="NODB"/>
    <property type="match status" value="1"/>
</dbReference>
<name>A0ABW7YUB9_9ACTN</name>
<reference evidence="4 5" key="1">
    <citation type="submission" date="2024-10" db="EMBL/GenBank/DDBJ databases">
        <title>The Natural Products Discovery Center: Release of the First 8490 Sequenced Strains for Exploring Actinobacteria Biosynthetic Diversity.</title>
        <authorList>
            <person name="Kalkreuter E."/>
            <person name="Kautsar S.A."/>
            <person name="Yang D."/>
            <person name="Bader C.D."/>
            <person name="Teijaro C.N."/>
            <person name="Fluegel L."/>
            <person name="Davis C.M."/>
            <person name="Simpson J.R."/>
            <person name="Lauterbach L."/>
            <person name="Steele A.D."/>
            <person name="Gui C."/>
            <person name="Meng S."/>
            <person name="Li G."/>
            <person name="Viehrig K."/>
            <person name="Ye F."/>
            <person name="Su P."/>
            <person name="Kiefer A.F."/>
            <person name="Nichols A."/>
            <person name="Cepeda A.J."/>
            <person name="Yan W."/>
            <person name="Fan B."/>
            <person name="Jiang Y."/>
            <person name="Adhikari A."/>
            <person name="Zheng C.-J."/>
            <person name="Schuster L."/>
            <person name="Cowan T.M."/>
            <person name="Smanski M.J."/>
            <person name="Chevrette M.G."/>
            <person name="De Carvalho L.P.S."/>
            <person name="Shen B."/>
        </authorList>
    </citation>
    <scope>NUCLEOTIDE SEQUENCE [LARGE SCALE GENOMIC DNA]</scope>
    <source>
        <strain evidence="4 5">NPDC050545</strain>
    </source>
</reference>
<comment type="subcellular location">
    <subcellularLocation>
        <location evidence="1">Secreted</location>
    </subcellularLocation>
</comment>
<dbReference type="EC" id="3.-.-.-" evidence="4"/>
<dbReference type="Proteomes" id="UP001612741">
    <property type="component" value="Unassembled WGS sequence"/>
</dbReference>
<evidence type="ECO:0000313" key="4">
    <source>
        <dbReference type="EMBL" id="MFI6499512.1"/>
    </source>
</evidence>
<gene>
    <name evidence="4" type="ORF">ACIBG2_19145</name>
</gene>
<comment type="caution">
    <text evidence="4">The sequence shown here is derived from an EMBL/GenBank/DDBJ whole genome shotgun (WGS) entry which is preliminary data.</text>
</comment>
<keyword evidence="5" id="KW-1185">Reference proteome</keyword>
<keyword evidence="4" id="KW-0378">Hydrolase</keyword>
<evidence type="ECO:0000256" key="1">
    <source>
        <dbReference type="ARBA" id="ARBA00004613"/>
    </source>
</evidence>
<dbReference type="EMBL" id="JBITGY010000005">
    <property type="protein sequence ID" value="MFI6499512.1"/>
    <property type="molecule type" value="Genomic_DNA"/>
</dbReference>
<feature type="domain" description="NodB homology" evidence="3">
    <location>
        <begin position="62"/>
        <end position="235"/>
    </location>
</feature>
<dbReference type="InterPro" id="IPR051398">
    <property type="entry name" value="Polysacch_Deacetylase"/>
</dbReference>
<evidence type="ECO:0000259" key="3">
    <source>
        <dbReference type="PROSITE" id="PS51677"/>
    </source>
</evidence>
<dbReference type="Gene3D" id="3.20.20.370">
    <property type="entry name" value="Glycoside hydrolase/deacetylase"/>
    <property type="match status" value="1"/>
</dbReference>
<dbReference type="InterPro" id="IPR011330">
    <property type="entry name" value="Glyco_hydro/deAcase_b/a-brl"/>
</dbReference>
<accession>A0ABW7YUB9</accession>
<evidence type="ECO:0000256" key="2">
    <source>
        <dbReference type="ARBA" id="ARBA00022729"/>
    </source>
</evidence>
<proteinExistence type="predicted"/>
<protein>
    <submittedName>
        <fullName evidence="4">Polysaccharide deacetylase family protein</fullName>
        <ecNumber evidence="4">3.-.-.-</ecNumber>
    </submittedName>
</protein>
<sequence>MSATKQQVLMYHSIDHFEEDPYLITVKPRRFAAQMSWLSRRGLRGVSMRDLLDAQRSGTAGKLVGLTFDDGYADFVTHALPVLLRHGFTGTVFAVTGRLGGDNAWDPLGPRKPLMTAEQLREVAAHGMEIGSHTLTHTSLAGAPAAEVRHQVEASRVELEGILGRPVTGLAYPYGHADDAAIEAVRAAGYGYACGIRPHAAGPHNLPRTHVGERDNPLRLHAKRALHHWTWGRGR</sequence>
<keyword evidence="2" id="KW-0732">Signal</keyword>
<dbReference type="PANTHER" id="PTHR34216">
    <property type="match status" value="1"/>
</dbReference>
<dbReference type="InterPro" id="IPR002509">
    <property type="entry name" value="NODB_dom"/>
</dbReference>
<dbReference type="Pfam" id="PF01522">
    <property type="entry name" value="Polysacc_deac_1"/>
    <property type="match status" value="1"/>
</dbReference>
<organism evidence="4 5">
    <name type="scientific">Nonomuraea typhae</name>
    <dbReference type="NCBI Taxonomy" id="2603600"/>
    <lineage>
        <taxon>Bacteria</taxon>
        <taxon>Bacillati</taxon>
        <taxon>Actinomycetota</taxon>
        <taxon>Actinomycetes</taxon>
        <taxon>Streptosporangiales</taxon>
        <taxon>Streptosporangiaceae</taxon>
        <taxon>Nonomuraea</taxon>
    </lineage>
</organism>
<dbReference type="PANTHER" id="PTHR34216:SF3">
    <property type="entry name" value="POLY-BETA-1,6-N-ACETYL-D-GLUCOSAMINE N-DEACETYLASE"/>
    <property type="match status" value="1"/>
</dbReference>
<dbReference type="RefSeq" id="WP_397082870.1">
    <property type="nucleotide sequence ID" value="NZ_JBITGY010000005.1"/>
</dbReference>